<dbReference type="PIRSF" id="PIRSF006661">
    <property type="entry name" value="PP-lp_UCP006661"/>
    <property type="match status" value="1"/>
</dbReference>
<dbReference type="Gene3D" id="3.40.50.620">
    <property type="entry name" value="HUPs"/>
    <property type="match status" value="1"/>
</dbReference>
<dbReference type="InterPro" id="IPR014729">
    <property type="entry name" value="Rossmann-like_a/b/a_fold"/>
</dbReference>
<dbReference type="SUPFAM" id="SSF52402">
    <property type="entry name" value="Adenine nucleotide alpha hydrolases-like"/>
    <property type="match status" value="1"/>
</dbReference>
<organism evidence="2 3">
    <name type="scientific">Campylobacter anatolicus</name>
    <dbReference type="NCBI Taxonomy" id="2829105"/>
    <lineage>
        <taxon>Bacteria</taxon>
        <taxon>Pseudomonadati</taxon>
        <taxon>Campylobacterota</taxon>
        <taxon>Epsilonproteobacteria</taxon>
        <taxon>Campylobacterales</taxon>
        <taxon>Campylobacteraceae</taxon>
        <taxon>Campylobacter</taxon>
    </lineage>
</organism>
<protein>
    <submittedName>
        <fullName evidence="2">ATP-dependent sacrificial sulfur transferase LarE</fullName>
    </submittedName>
</protein>
<dbReference type="GO" id="GO:0016740">
    <property type="term" value="F:transferase activity"/>
    <property type="evidence" value="ECO:0007669"/>
    <property type="project" value="UniProtKB-KW"/>
</dbReference>
<dbReference type="InterPro" id="IPR005232">
    <property type="entry name" value="LarE"/>
</dbReference>
<dbReference type="PANTHER" id="PTHR43169">
    <property type="entry name" value="EXSB FAMILY PROTEIN"/>
    <property type="match status" value="1"/>
</dbReference>
<dbReference type="PANTHER" id="PTHR43169:SF2">
    <property type="entry name" value="NAD_GMP SYNTHASE DOMAIN-CONTAINING PROTEIN"/>
    <property type="match status" value="1"/>
</dbReference>
<dbReference type="RefSeq" id="WP_212141705.1">
    <property type="nucleotide sequence ID" value="NZ_JAGSSW010000002.1"/>
</dbReference>
<feature type="domain" description="NAD/GMP synthase" evidence="1">
    <location>
        <begin position="12"/>
        <end position="84"/>
    </location>
</feature>
<dbReference type="Pfam" id="PF02540">
    <property type="entry name" value="NAD_synthase"/>
    <property type="match status" value="1"/>
</dbReference>
<dbReference type="EMBL" id="JAGSSW010000002">
    <property type="protein sequence ID" value="MBR8463598.1"/>
    <property type="molecule type" value="Genomic_DNA"/>
</dbReference>
<evidence type="ECO:0000259" key="1">
    <source>
        <dbReference type="Pfam" id="PF02540"/>
    </source>
</evidence>
<dbReference type="InterPro" id="IPR052188">
    <property type="entry name" value="Ni-pincer_cofactor_biosynth"/>
</dbReference>
<evidence type="ECO:0000313" key="2">
    <source>
        <dbReference type="EMBL" id="MBR8463598.1"/>
    </source>
</evidence>
<proteinExistence type="predicted"/>
<keyword evidence="3" id="KW-1185">Reference proteome</keyword>
<comment type="caution">
    <text evidence="2">The sequence shown here is derived from an EMBL/GenBank/DDBJ whole genome shotgun (WGS) entry which is preliminary data.</text>
</comment>
<accession>A0ABS5HH43</accession>
<evidence type="ECO:0000313" key="3">
    <source>
        <dbReference type="Proteomes" id="UP000682951"/>
    </source>
</evidence>
<dbReference type="InterPro" id="IPR022310">
    <property type="entry name" value="NAD/GMP_synthase"/>
</dbReference>
<reference evidence="2 3" key="1">
    <citation type="submission" date="2021-04" db="EMBL/GenBank/DDBJ databases">
        <title>Molecular and phenotypic characterization and identification of bacterial isolates recovered from the Anatolian ground squirrels (Spermophilus xanthoprymnus) and which have the potential to form a new species in the Campylobacter genus.</title>
        <authorList>
            <person name="Aydin F."/>
            <person name="Abay S."/>
            <person name="Kayman T."/>
            <person name="Karakaya E."/>
            <person name="Mustak H.K."/>
            <person name="Mustak I.B."/>
            <person name="Bilgin N."/>
            <person name="Duzler A."/>
            <person name="Sahin O."/>
            <person name="Guran O."/>
            <person name="Saticioglu I.B."/>
        </authorList>
    </citation>
    <scope>NUCLEOTIDE SEQUENCE [LARGE SCALE GENOMIC DNA]</scope>
    <source>
        <strain evidence="3">faydin-G24</strain>
    </source>
</reference>
<sequence length="257" mass="29478">MTKLQNLKNEIKKLDNIAVAFSGGVDSSLLLKVAHDVLKDKSIAITIRSPYMSEREINETVEFTEMYGIQHEIMQVGIIDEITTNPENRCYICKMAVFTKLIEKANKLGFTNIADGTNKDDLDEYRPGLKAKSELGVISPLINLSKNEIRDLSRRLKLNTYNKPSYACLLTRLPHNYKFNKNELSLIEKIENFLITNSYKNIRARFDGKYVKLQMGVADMARFITDIKFKEMIKVINSMGKFELVLDLKGLREDVLK</sequence>
<keyword evidence="2" id="KW-0808">Transferase</keyword>
<dbReference type="NCBIfam" id="TIGR00268">
    <property type="entry name" value="ATP-dependent sacrificial sulfur transferase LarE"/>
    <property type="match status" value="1"/>
</dbReference>
<gene>
    <name evidence="2" type="primary">larE</name>
    <name evidence="2" type="ORF">KDD93_03300</name>
</gene>
<dbReference type="Proteomes" id="UP000682951">
    <property type="component" value="Unassembled WGS sequence"/>
</dbReference>
<name>A0ABS5HH43_9BACT</name>
<dbReference type="CDD" id="cd01990">
    <property type="entry name" value="LarE-like"/>
    <property type="match status" value="1"/>
</dbReference>